<sequence>MFANPSVGEWKADKTTPFRKRRMGMNGRAWRDEVDVEAGMVGRVETHCYEDSGYEISFSVFWLRVYAAEAKYHTTSAETQP</sequence>
<name>A0A0R3W042_TAEAS</name>
<evidence type="ECO:0000313" key="3">
    <source>
        <dbReference type="WBParaSite" id="TASK_0000303601-mRNA-1"/>
    </source>
</evidence>
<gene>
    <name evidence="1" type="ORF">TASK_LOCUS3037</name>
</gene>
<organism evidence="3">
    <name type="scientific">Taenia asiatica</name>
    <name type="common">Asian tapeworm</name>
    <dbReference type="NCBI Taxonomy" id="60517"/>
    <lineage>
        <taxon>Eukaryota</taxon>
        <taxon>Metazoa</taxon>
        <taxon>Spiralia</taxon>
        <taxon>Lophotrochozoa</taxon>
        <taxon>Platyhelminthes</taxon>
        <taxon>Cestoda</taxon>
        <taxon>Eucestoda</taxon>
        <taxon>Cyclophyllidea</taxon>
        <taxon>Taeniidae</taxon>
        <taxon>Taenia</taxon>
    </lineage>
</organism>
<dbReference type="Proteomes" id="UP000282613">
    <property type="component" value="Unassembled WGS sequence"/>
</dbReference>
<dbReference type="WBParaSite" id="TASK_0000303601-mRNA-1">
    <property type="protein sequence ID" value="TASK_0000303601-mRNA-1"/>
    <property type="gene ID" value="TASK_0000303601"/>
</dbReference>
<dbReference type="AlphaFoldDB" id="A0A0R3W042"/>
<reference evidence="1 2" key="2">
    <citation type="submission" date="2018-11" db="EMBL/GenBank/DDBJ databases">
        <authorList>
            <consortium name="Pathogen Informatics"/>
        </authorList>
    </citation>
    <scope>NUCLEOTIDE SEQUENCE [LARGE SCALE GENOMIC DNA]</scope>
</reference>
<reference evidence="3" key="1">
    <citation type="submission" date="2017-02" db="UniProtKB">
        <authorList>
            <consortium name="WormBaseParasite"/>
        </authorList>
    </citation>
    <scope>IDENTIFICATION</scope>
</reference>
<proteinExistence type="predicted"/>
<evidence type="ECO:0000313" key="1">
    <source>
        <dbReference type="EMBL" id="VDK26948.1"/>
    </source>
</evidence>
<dbReference type="EMBL" id="UYRS01005011">
    <property type="protein sequence ID" value="VDK26948.1"/>
    <property type="molecule type" value="Genomic_DNA"/>
</dbReference>
<evidence type="ECO:0000313" key="2">
    <source>
        <dbReference type="Proteomes" id="UP000282613"/>
    </source>
</evidence>
<keyword evidence="2" id="KW-1185">Reference proteome</keyword>
<protein>
    <submittedName>
        <fullName evidence="1 3">Uncharacterized protein</fullName>
    </submittedName>
</protein>
<accession>A0A0R3W042</accession>